<dbReference type="Proteomes" id="UP000805193">
    <property type="component" value="Unassembled WGS sequence"/>
</dbReference>
<evidence type="ECO:0000313" key="2">
    <source>
        <dbReference type="Proteomes" id="UP000805193"/>
    </source>
</evidence>
<sequence length="152" mass="17025">MQQVPRLTWLALVLSAAALVPLAKAAFGGFICLPKPVKFGACTSIRLLGSCQEDSECDTRVCCKDWCGNYCAFKQRAYAVGNRRRPTGGDDLLPMQPFPQRPRGDSDGPERTDQRSSEDEDDGGSRRRRGRYRRRYKGRRVFCKTHGGPIVI</sequence>
<reference evidence="1 2" key="1">
    <citation type="journal article" date="2020" name="Cell">
        <title>Large-Scale Comparative Analyses of Tick Genomes Elucidate Their Genetic Diversity and Vector Capacities.</title>
        <authorList>
            <consortium name="Tick Genome and Microbiome Consortium (TIGMIC)"/>
            <person name="Jia N."/>
            <person name="Wang J."/>
            <person name="Shi W."/>
            <person name="Du L."/>
            <person name="Sun Y."/>
            <person name="Zhan W."/>
            <person name="Jiang J.F."/>
            <person name="Wang Q."/>
            <person name="Zhang B."/>
            <person name="Ji P."/>
            <person name="Bell-Sakyi L."/>
            <person name="Cui X.M."/>
            <person name="Yuan T.T."/>
            <person name="Jiang B.G."/>
            <person name="Yang W.F."/>
            <person name="Lam T.T."/>
            <person name="Chang Q.C."/>
            <person name="Ding S.J."/>
            <person name="Wang X.J."/>
            <person name="Zhu J.G."/>
            <person name="Ruan X.D."/>
            <person name="Zhao L."/>
            <person name="Wei J.T."/>
            <person name="Ye R.Z."/>
            <person name="Que T.C."/>
            <person name="Du C.H."/>
            <person name="Zhou Y.H."/>
            <person name="Cheng J.X."/>
            <person name="Dai P.F."/>
            <person name="Guo W.B."/>
            <person name="Han X.H."/>
            <person name="Huang E.J."/>
            <person name="Li L.F."/>
            <person name="Wei W."/>
            <person name="Gao Y.C."/>
            <person name="Liu J.Z."/>
            <person name="Shao H.Z."/>
            <person name="Wang X."/>
            <person name="Wang C.C."/>
            <person name="Yang T.C."/>
            <person name="Huo Q.B."/>
            <person name="Li W."/>
            <person name="Chen H.Y."/>
            <person name="Chen S.E."/>
            <person name="Zhou L.G."/>
            <person name="Ni X.B."/>
            <person name="Tian J.H."/>
            <person name="Sheng Y."/>
            <person name="Liu T."/>
            <person name="Pan Y.S."/>
            <person name="Xia L.Y."/>
            <person name="Li J."/>
            <person name="Zhao F."/>
            <person name="Cao W.C."/>
        </authorList>
    </citation>
    <scope>NUCLEOTIDE SEQUENCE [LARGE SCALE GENOMIC DNA]</scope>
    <source>
        <strain evidence="1">Iper-2018</strain>
    </source>
</reference>
<name>A0AC60QNQ4_IXOPE</name>
<comment type="caution">
    <text evidence="1">The sequence shown here is derived from an EMBL/GenBank/DDBJ whole genome shotgun (WGS) entry which is preliminary data.</text>
</comment>
<dbReference type="EMBL" id="JABSTQ010007838">
    <property type="protein sequence ID" value="KAG0435178.1"/>
    <property type="molecule type" value="Genomic_DNA"/>
</dbReference>
<protein>
    <submittedName>
        <fullName evidence="1">Uncharacterized protein</fullName>
    </submittedName>
</protein>
<organism evidence="1 2">
    <name type="scientific">Ixodes persulcatus</name>
    <name type="common">Taiga tick</name>
    <dbReference type="NCBI Taxonomy" id="34615"/>
    <lineage>
        <taxon>Eukaryota</taxon>
        <taxon>Metazoa</taxon>
        <taxon>Ecdysozoa</taxon>
        <taxon>Arthropoda</taxon>
        <taxon>Chelicerata</taxon>
        <taxon>Arachnida</taxon>
        <taxon>Acari</taxon>
        <taxon>Parasitiformes</taxon>
        <taxon>Ixodida</taxon>
        <taxon>Ixodoidea</taxon>
        <taxon>Ixodidae</taxon>
        <taxon>Ixodinae</taxon>
        <taxon>Ixodes</taxon>
    </lineage>
</organism>
<proteinExistence type="predicted"/>
<gene>
    <name evidence="1" type="ORF">HPB47_018642</name>
</gene>
<accession>A0AC60QNQ4</accession>
<evidence type="ECO:0000313" key="1">
    <source>
        <dbReference type="EMBL" id="KAG0435178.1"/>
    </source>
</evidence>
<keyword evidence="2" id="KW-1185">Reference proteome</keyword>